<evidence type="ECO:0000256" key="3">
    <source>
        <dbReference type="ARBA" id="ARBA00022664"/>
    </source>
</evidence>
<protein>
    <recommendedName>
        <fullName evidence="7">Pre-mRNA-splicing factor SLU7</fullName>
    </recommendedName>
</protein>
<keyword evidence="11" id="KW-1185">Reference proteome</keyword>
<comment type="function">
    <text evidence="7">Involved in pre-mRNA splicing.</text>
</comment>
<evidence type="ECO:0000256" key="6">
    <source>
        <dbReference type="ARBA" id="ARBA00023242"/>
    </source>
</evidence>
<dbReference type="InterPro" id="IPR039974">
    <property type="entry name" value="Splicing_factor_SLU7"/>
</dbReference>
<feature type="compositionally biased region" description="Basic and acidic residues" evidence="8">
    <location>
        <begin position="1"/>
        <end position="10"/>
    </location>
</feature>
<evidence type="ECO:0000313" key="10">
    <source>
        <dbReference type="EMBL" id="CCE82066.1"/>
    </source>
</evidence>
<keyword evidence="3 7" id="KW-0507">mRNA processing</keyword>
<dbReference type="Proteomes" id="UP000005222">
    <property type="component" value="Chromosome I"/>
</dbReference>
<evidence type="ECO:0000259" key="9">
    <source>
        <dbReference type="Pfam" id="PF11708"/>
    </source>
</evidence>
<keyword evidence="5 7" id="KW-0508">mRNA splicing</keyword>
<feature type="region of interest" description="Disordered" evidence="8">
    <location>
        <begin position="1"/>
        <end position="20"/>
    </location>
</feature>
<dbReference type="eggNOG" id="KOG2560">
    <property type="taxonomic scope" value="Eukaryota"/>
</dbReference>
<dbReference type="HOGENOM" id="CLU_019317_3_0_1"/>
<dbReference type="EMBL" id="FO082051">
    <property type="protein sequence ID" value="CCE82066.1"/>
    <property type="molecule type" value="Genomic_DNA"/>
</dbReference>
<gene>
    <name evidence="10" type="primary">Piso0_002762</name>
    <name evidence="10" type="ORF">GNLVRS01_PISO0I17256g</name>
</gene>
<dbReference type="AlphaFoldDB" id="G8YFW7"/>
<evidence type="ECO:0000256" key="7">
    <source>
        <dbReference type="RuleBase" id="RU367071"/>
    </source>
</evidence>
<dbReference type="STRING" id="559304.G8YFW7"/>
<keyword evidence="4 7" id="KW-0747">Spliceosome</keyword>
<dbReference type="OrthoDB" id="249612at2759"/>
<comment type="subcellular location">
    <subcellularLocation>
        <location evidence="1 7">Nucleus</location>
    </subcellularLocation>
</comment>
<dbReference type="FunCoup" id="G8YFW7">
    <property type="interactions" value="849"/>
</dbReference>
<evidence type="ECO:0000256" key="4">
    <source>
        <dbReference type="ARBA" id="ARBA00022728"/>
    </source>
</evidence>
<dbReference type="PANTHER" id="PTHR12942:SF2">
    <property type="entry name" value="PRE-MRNA-SPLICING FACTOR SLU7"/>
    <property type="match status" value="1"/>
</dbReference>
<evidence type="ECO:0000313" key="11">
    <source>
        <dbReference type="Proteomes" id="UP000005222"/>
    </source>
</evidence>
<dbReference type="Pfam" id="PF11708">
    <property type="entry name" value="Slu7"/>
    <property type="match status" value="1"/>
</dbReference>
<evidence type="ECO:0000256" key="8">
    <source>
        <dbReference type="SAM" id="MobiDB-lite"/>
    </source>
</evidence>
<accession>G8YFW7</accession>
<feature type="compositionally biased region" description="Polar residues" evidence="8">
    <location>
        <begin position="231"/>
        <end position="240"/>
    </location>
</feature>
<comment type="subunit">
    <text evidence="7">Associated with the spliceosome.</text>
</comment>
<dbReference type="GO" id="GO:0005681">
    <property type="term" value="C:spliceosomal complex"/>
    <property type="evidence" value="ECO:0007669"/>
    <property type="project" value="UniProtKB-UniRule"/>
</dbReference>
<organism evidence="10 11">
    <name type="scientific">Pichia sorbitophila (strain ATCC MYA-4447 / BCRC 22081 / CBS 7064 / NBRC 10061 / NRRL Y-12695)</name>
    <name type="common">Hybrid yeast</name>
    <dbReference type="NCBI Taxonomy" id="559304"/>
    <lineage>
        <taxon>Eukaryota</taxon>
        <taxon>Fungi</taxon>
        <taxon>Dikarya</taxon>
        <taxon>Ascomycota</taxon>
        <taxon>Saccharomycotina</taxon>
        <taxon>Pichiomycetes</taxon>
        <taxon>Debaryomycetaceae</taxon>
        <taxon>Millerozyma</taxon>
    </lineage>
</organism>
<feature type="domain" description="Pre-mRNA-splicing factor SLU7" evidence="9">
    <location>
        <begin position="82"/>
        <end position="221"/>
    </location>
</feature>
<dbReference type="InParanoid" id="G8YFW7"/>
<dbReference type="PANTHER" id="PTHR12942">
    <property type="entry name" value="STEP II SPLICING FACTOR SLU7"/>
    <property type="match status" value="1"/>
</dbReference>
<evidence type="ECO:0000256" key="1">
    <source>
        <dbReference type="ARBA" id="ARBA00004123"/>
    </source>
</evidence>
<evidence type="ECO:0000256" key="5">
    <source>
        <dbReference type="ARBA" id="ARBA00023187"/>
    </source>
</evidence>
<sequence>MSNRNDKDSKPSGGEEVNPYIPKYISTVPWYRKVKDEKDSEGYLAHQRKHDEPSLTGMPEAGSGIKDEFVTKEGVRVKIAPDYDSVRDRWHGISAEELDYIYKSWSVAKERAYSDAENKDRDDIEQYELEMLELDLTPKDLYLHSKEDPMEKVLRDREDVPAYILNVTAGGKISSDNNSSVVSDARRGFVNDADDFVKQLDTPADPRRSQTFAWEHTRPANDPTPSGPHPEQQNSHASQDNSASSVASNTNTAASRSTLQKSVYPEDIHTRGHTSVWGSFYKDGKWGYRCCGLLDIDADCPP</sequence>
<dbReference type="InterPro" id="IPR021715">
    <property type="entry name" value="Slu7_dom"/>
</dbReference>
<feature type="compositionally biased region" description="Low complexity" evidence="8">
    <location>
        <begin position="241"/>
        <end position="258"/>
    </location>
</feature>
<feature type="region of interest" description="Disordered" evidence="8">
    <location>
        <begin position="41"/>
        <end position="64"/>
    </location>
</feature>
<dbReference type="GO" id="GO:0030628">
    <property type="term" value="F:pre-mRNA 3'-splice site binding"/>
    <property type="evidence" value="ECO:0007669"/>
    <property type="project" value="UniProtKB-UniRule"/>
</dbReference>
<comment type="similarity">
    <text evidence="2 7">Belongs to the SLU7 family.</text>
</comment>
<keyword evidence="6 7" id="KW-0539">Nucleus</keyword>
<evidence type="ECO:0000256" key="2">
    <source>
        <dbReference type="ARBA" id="ARBA00007203"/>
    </source>
</evidence>
<proteinExistence type="inferred from homology"/>
<dbReference type="GO" id="GO:0000398">
    <property type="term" value="P:mRNA splicing, via spliceosome"/>
    <property type="evidence" value="ECO:0007669"/>
    <property type="project" value="UniProtKB-UniRule"/>
</dbReference>
<reference evidence="10 11" key="1">
    <citation type="journal article" date="2012" name="G3 (Bethesda)">
        <title>Pichia sorbitophila, an interspecies yeast hybrid reveals early steps of genome resolution following polyploidization.</title>
        <authorList>
            <person name="Leh Louis V."/>
            <person name="Despons L."/>
            <person name="Friedrich A."/>
            <person name="Martin T."/>
            <person name="Durrens P."/>
            <person name="Casaregola S."/>
            <person name="Neuveglise C."/>
            <person name="Fairhead C."/>
            <person name="Marck C."/>
            <person name="Cruz J.A."/>
            <person name="Straub M.L."/>
            <person name="Kugler V."/>
            <person name="Sacerdot C."/>
            <person name="Uzunov Z."/>
            <person name="Thierry A."/>
            <person name="Weiss S."/>
            <person name="Bleykasten C."/>
            <person name="De Montigny J."/>
            <person name="Jacques N."/>
            <person name="Jung P."/>
            <person name="Lemaire M."/>
            <person name="Mallet S."/>
            <person name="Morel G."/>
            <person name="Richard G.F."/>
            <person name="Sarkar A."/>
            <person name="Savel G."/>
            <person name="Schacherer J."/>
            <person name="Seret M.L."/>
            <person name="Talla E."/>
            <person name="Samson G."/>
            <person name="Jubin C."/>
            <person name="Poulain J."/>
            <person name="Vacherie B."/>
            <person name="Barbe V."/>
            <person name="Pelletier E."/>
            <person name="Sherman D.J."/>
            <person name="Westhof E."/>
            <person name="Weissenbach J."/>
            <person name="Baret P.V."/>
            <person name="Wincker P."/>
            <person name="Gaillardin C."/>
            <person name="Dujon B."/>
            <person name="Souciet J.L."/>
        </authorList>
    </citation>
    <scope>NUCLEOTIDE SEQUENCE [LARGE SCALE GENOMIC DNA]</scope>
    <source>
        <strain evidence="11">ATCC MYA-4447 / BCRC 22081 / CBS 7064 / NBRC 10061 / NRRL Y-12695</strain>
    </source>
</reference>
<feature type="region of interest" description="Disordered" evidence="8">
    <location>
        <begin position="216"/>
        <end position="259"/>
    </location>
</feature>
<name>G8YFW7_PICSO</name>